<dbReference type="PANTHER" id="PTHR38342:SF1">
    <property type="entry name" value="SLR5037 PROTEIN"/>
    <property type="match status" value="1"/>
</dbReference>
<protein>
    <submittedName>
        <fullName evidence="2">DUF302 domain-containing protein</fullName>
    </submittedName>
</protein>
<dbReference type="PIRSF" id="PIRSF021774">
    <property type="entry name" value="UCP021774"/>
    <property type="match status" value="1"/>
</dbReference>
<dbReference type="AlphaFoldDB" id="A0A7C5HSB9"/>
<accession>A0A7C5HSB9</accession>
<sequence length="132" mass="14541">MEIKTPYAFGKTIDLPFAEADPKVRVELAKEGFGVISEIDVKKKFAEKLKIDFRNYVILGACNPSIAHQVLSRELPVGTLLPCNVVLYSTDDDKTSVVVMDPVPPLSMAEHPEVVAHAKEVAEKMHRVIAAL</sequence>
<dbReference type="Proteomes" id="UP000886058">
    <property type="component" value="Unassembled WGS sequence"/>
</dbReference>
<organism evidence="2">
    <name type="scientific">Chlorobaculum parvum</name>
    <dbReference type="NCBI Taxonomy" id="274539"/>
    <lineage>
        <taxon>Bacteria</taxon>
        <taxon>Pseudomonadati</taxon>
        <taxon>Chlorobiota</taxon>
        <taxon>Chlorobiia</taxon>
        <taxon>Chlorobiales</taxon>
        <taxon>Chlorobiaceae</taxon>
        <taxon>Chlorobaculum</taxon>
    </lineage>
</organism>
<comment type="caution">
    <text evidence="2">The sequence shown here is derived from an EMBL/GenBank/DDBJ whole genome shotgun (WGS) entry which is preliminary data.</text>
</comment>
<dbReference type="PANTHER" id="PTHR38342">
    <property type="entry name" value="SLR5037 PROTEIN"/>
    <property type="match status" value="1"/>
</dbReference>
<dbReference type="EMBL" id="DRSQ01000108">
    <property type="protein sequence ID" value="HHE32027.1"/>
    <property type="molecule type" value="Genomic_DNA"/>
</dbReference>
<proteinExistence type="predicted"/>
<evidence type="ECO:0000313" key="2">
    <source>
        <dbReference type="EMBL" id="HHE32027.1"/>
    </source>
</evidence>
<dbReference type="CDD" id="cd14797">
    <property type="entry name" value="DUF302"/>
    <property type="match status" value="1"/>
</dbReference>
<dbReference type="InterPro" id="IPR016796">
    <property type="entry name" value="UCP021774"/>
</dbReference>
<dbReference type="Gene3D" id="3.30.310.70">
    <property type="entry name" value="TT1751-like domain"/>
    <property type="match status" value="1"/>
</dbReference>
<reference evidence="2" key="1">
    <citation type="journal article" date="2020" name="mSystems">
        <title>Genome- and Community-Level Interaction Insights into Carbon Utilization and Element Cycling Functions of Hydrothermarchaeota in Hydrothermal Sediment.</title>
        <authorList>
            <person name="Zhou Z."/>
            <person name="Liu Y."/>
            <person name="Xu W."/>
            <person name="Pan J."/>
            <person name="Luo Z.H."/>
            <person name="Li M."/>
        </authorList>
    </citation>
    <scope>NUCLEOTIDE SEQUENCE [LARGE SCALE GENOMIC DNA]</scope>
    <source>
        <strain evidence="2">HyVt-633</strain>
    </source>
</reference>
<dbReference type="InterPro" id="IPR005180">
    <property type="entry name" value="DUF302"/>
</dbReference>
<dbReference type="Pfam" id="PF03625">
    <property type="entry name" value="DUF302"/>
    <property type="match status" value="1"/>
</dbReference>
<name>A0A7C5HSB9_9CHLB</name>
<feature type="domain" description="DUF302" evidence="1">
    <location>
        <begin position="39"/>
        <end position="102"/>
    </location>
</feature>
<gene>
    <name evidence="2" type="ORF">ENL07_05225</name>
</gene>
<dbReference type="SUPFAM" id="SSF103247">
    <property type="entry name" value="TT1751-like"/>
    <property type="match status" value="1"/>
</dbReference>
<dbReference type="InterPro" id="IPR035923">
    <property type="entry name" value="TT1751-like_sf"/>
</dbReference>
<evidence type="ECO:0000259" key="1">
    <source>
        <dbReference type="Pfam" id="PF03625"/>
    </source>
</evidence>